<reference evidence="3 4" key="1">
    <citation type="submission" date="2018-07" db="EMBL/GenBank/DDBJ databases">
        <title>Genomic Encyclopedia of Type Strains, Phase IV (KMG-IV): sequencing the most valuable type-strain genomes for metagenomic binning, comparative biology and taxonomic classification.</title>
        <authorList>
            <person name="Goeker M."/>
        </authorList>
    </citation>
    <scope>NUCLEOTIDE SEQUENCE [LARGE SCALE GENOMIC DNA]</scope>
    <source>
        <strain evidence="3 4">DSM 21410</strain>
    </source>
</reference>
<comment type="caution">
    <text evidence="3">The sequence shown here is derived from an EMBL/GenBank/DDBJ whole genome shotgun (WGS) entry which is preliminary data.</text>
</comment>
<dbReference type="AlphaFoldDB" id="A0A369A5N2"/>
<organism evidence="3 4">
    <name type="scientific">Schleiferia thermophila</name>
    <dbReference type="NCBI Taxonomy" id="884107"/>
    <lineage>
        <taxon>Bacteria</taxon>
        <taxon>Pseudomonadati</taxon>
        <taxon>Bacteroidota</taxon>
        <taxon>Flavobacteriia</taxon>
        <taxon>Flavobacteriales</taxon>
        <taxon>Schleiferiaceae</taxon>
        <taxon>Schleiferia</taxon>
    </lineage>
</organism>
<accession>A0A369A5N2</accession>
<dbReference type="Pfam" id="PF13739">
    <property type="entry name" value="PdaC"/>
    <property type="match status" value="1"/>
</dbReference>
<feature type="domain" description="DUF3298" evidence="1">
    <location>
        <begin position="189"/>
        <end position="256"/>
    </location>
</feature>
<sequence>MKQLKLYPFTLFLFIIVNACQSEETIEKSDNNLIDSVQYTIVTRSKEVGTCSNENMQCAKIQIQSLDIKSGITDQKAVNIELDIINEILMIEGNEAATAKNIDDLIDVLLDEYKNLISTIKDYFLPWEVNYTINVVNNNLGLLTVEINYYSYRGGAHGNEYIKYVNYNLFDGAKVRVDSAFDMSKEFLSLCEQIFRKKYKLDAKSSLSESGFYFNADKFYIPDNYYIRDNLLHFIYNRYEIAPYSEGIIEIQVPLSDVFPYIKSEVLQAFVRKHQT</sequence>
<dbReference type="InterPro" id="IPR037126">
    <property type="entry name" value="PdaC/RsiV-like_sf"/>
</dbReference>
<evidence type="ECO:0000313" key="3">
    <source>
        <dbReference type="EMBL" id="RCX03656.1"/>
    </source>
</evidence>
<dbReference type="Pfam" id="PF11738">
    <property type="entry name" value="DUF3298"/>
    <property type="match status" value="1"/>
</dbReference>
<evidence type="ECO:0000259" key="1">
    <source>
        <dbReference type="Pfam" id="PF11738"/>
    </source>
</evidence>
<dbReference type="RefSeq" id="WP_037359266.1">
    <property type="nucleotide sequence ID" value="NZ_BHZF01000002.1"/>
</dbReference>
<evidence type="ECO:0000313" key="4">
    <source>
        <dbReference type="Proteomes" id="UP000253517"/>
    </source>
</evidence>
<keyword evidence="4" id="KW-1185">Reference proteome</keyword>
<proteinExistence type="predicted"/>
<protein>
    <submittedName>
        <fullName evidence="3">Uncharacterized protein DUF3298</fullName>
    </submittedName>
</protein>
<evidence type="ECO:0000259" key="2">
    <source>
        <dbReference type="Pfam" id="PF13739"/>
    </source>
</evidence>
<gene>
    <name evidence="3" type="ORF">DES35_102107</name>
</gene>
<dbReference type="Proteomes" id="UP000253517">
    <property type="component" value="Unassembled WGS sequence"/>
</dbReference>
<feature type="domain" description="Deacetylase PdaC" evidence="2">
    <location>
        <begin position="55"/>
        <end position="159"/>
    </location>
</feature>
<dbReference type="InterPro" id="IPR021729">
    <property type="entry name" value="DUF3298"/>
</dbReference>
<dbReference type="InterPro" id="IPR025303">
    <property type="entry name" value="PdaC"/>
</dbReference>
<name>A0A369A5N2_9FLAO</name>
<dbReference type="Gene3D" id="3.30.565.40">
    <property type="entry name" value="Fervidobacterium nodosum Rt17-B1 like"/>
    <property type="match status" value="1"/>
</dbReference>
<dbReference type="Gene3D" id="3.90.640.20">
    <property type="entry name" value="Heat-shock cognate protein, ATPase"/>
    <property type="match status" value="1"/>
</dbReference>
<dbReference type="EMBL" id="QPJS01000002">
    <property type="protein sequence ID" value="RCX03656.1"/>
    <property type="molecule type" value="Genomic_DNA"/>
</dbReference>